<feature type="region of interest" description="Disordered" evidence="1">
    <location>
        <begin position="1"/>
        <end position="27"/>
    </location>
</feature>
<keyword evidence="2" id="KW-0472">Membrane</keyword>
<keyword evidence="4" id="KW-1185">Reference proteome</keyword>
<dbReference type="PANTHER" id="PTHR34980">
    <property type="entry name" value="INNER MEMBRANE PROTEIN-RELATED-RELATED"/>
    <property type="match status" value="1"/>
</dbReference>
<name>A0A1X9LZD2_9MICO</name>
<keyword evidence="2" id="KW-1133">Transmembrane helix</keyword>
<feature type="transmembrane region" description="Helical" evidence="2">
    <location>
        <begin position="62"/>
        <end position="81"/>
    </location>
</feature>
<reference evidence="3 4" key="1">
    <citation type="submission" date="2017-04" db="EMBL/GenBank/DDBJ databases">
        <authorList>
            <person name="Afonso C.L."/>
            <person name="Miller P.J."/>
            <person name="Scott M.A."/>
            <person name="Spackman E."/>
            <person name="Goraichik I."/>
            <person name="Dimitrov K.M."/>
            <person name="Suarez D.L."/>
            <person name="Swayne D.E."/>
        </authorList>
    </citation>
    <scope>NUCLEOTIDE SEQUENCE [LARGE SCALE GENOMIC DNA]</scope>
    <source>
        <strain evidence="4">XA(T)</strain>
    </source>
</reference>
<feature type="compositionally biased region" description="Pro residues" evidence="1">
    <location>
        <begin position="1"/>
        <end position="10"/>
    </location>
</feature>
<gene>
    <name evidence="3" type="ORF">B5808_14985</name>
</gene>
<evidence type="ECO:0000256" key="2">
    <source>
        <dbReference type="SAM" id="Phobius"/>
    </source>
</evidence>
<accession>A0A1X9LZD2</accession>
<proteinExistence type="predicted"/>
<dbReference type="EMBL" id="CP020715">
    <property type="protein sequence ID" value="ARJ07420.1"/>
    <property type="molecule type" value="Genomic_DNA"/>
</dbReference>
<dbReference type="STRING" id="1619308.B5808_14985"/>
<evidence type="ECO:0000313" key="3">
    <source>
        <dbReference type="EMBL" id="ARJ07420.1"/>
    </source>
</evidence>
<dbReference type="KEGG" id="cphy:B5808_14985"/>
<dbReference type="GO" id="GO:0005886">
    <property type="term" value="C:plasma membrane"/>
    <property type="evidence" value="ECO:0007669"/>
    <property type="project" value="TreeGrafter"/>
</dbReference>
<dbReference type="PANTHER" id="PTHR34980:SF2">
    <property type="entry name" value="INNER MEMBRANE PROTEIN YHAH-RELATED"/>
    <property type="match status" value="1"/>
</dbReference>
<feature type="transmembrane region" description="Helical" evidence="2">
    <location>
        <begin position="134"/>
        <end position="155"/>
    </location>
</feature>
<evidence type="ECO:0000313" key="4">
    <source>
        <dbReference type="Proteomes" id="UP000192775"/>
    </source>
</evidence>
<keyword evidence="2" id="KW-0812">Transmembrane</keyword>
<sequence>MTPPRDPAPPADRRKEPPVTTPQTPAVPLDAPYYNAPLGEAISRFWKKYATFSGRASRSEYWWWYLVSVVVNTVFNILAYLMGGYGVQMDGAYAAPRLGVILLFVLWGLWGLATIVPGFALLARRLHDTDRSGFWIFLLLVPFVGGIVIFVFTLLGPVPSGARFDSR</sequence>
<evidence type="ECO:0008006" key="5">
    <source>
        <dbReference type="Google" id="ProtNLM"/>
    </source>
</evidence>
<feature type="transmembrane region" description="Helical" evidence="2">
    <location>
        <begin position="101"/>
        <end position="122"/>
    </location>
</feature>
<evidence type="ECO:0000256" key="1">
    <source>
        <dbReference type="SAM" id="MobiDB-lite"/>
    </source>
</evidence>
<protein>
    <recommendedName>
        <fullName evidence="5">DUF805 domain-containing protein</fullName>
    </recommendedName>
</protein>
<dbReference type="Pfam" id="PF05656">
    <property type="entry name" value="DUF805"/>
    <property type="match status" value="1"/>
</dbReference>
<organism evidence="3 4">
    <name type="scientific">Cnuibacter physcomitrellae</name>
    <dbReference type="NCBI Taxonomy" id="1619308"/>
    <lineage>
        <taxon>Bacteria</taxon>
        <taxon>Bacillati</taxon>
        <taxon>Actinomycetota</taxon>
        <taxon>Actinomycetes</taxon>
        <taxon>Micrococcales</taxon>
        <taxon>Microbacteriaceae</taxon>
        <taxon>Cnuibacter</taxon>
    </lineage>
</organism>
<dbReference type="Proteomes" id="UP000192775">
    <property type="component" value="Chromosome"/>
</dbReference>
<dbReference type="InterPro" id="IPR008523">
    <property type="entry name" value="DUF805"/>
</dbReference>
<dbReference type="AlphaFoldDB" id="A0A1X9LZD2"/>